<keyword evidence="1" id="KW-0812">Transmembrane</keyword>
<dbReference type="Proteomes" id="UP000536746">
    <property type="component" value="Unassembled WGS sequence"/>
</dbReference>
<reference evidence="2 3" key="1">
    <citation type="journal article" date="2020" name="Front. Plant Sci.">
        <title>Isolation of Rhizosphere Bacteria That Improve Quality and Water Stress Tolerance in Greenhouse Ornamentals.</title>
        <authorList>
            <person name="Nordstedt N.P."/>
            <person name="Jones M.L."/>
        </authorList>
    </citation>
    <scope>NUCLEOTIDE SEQUENCE [LARGE SCALE GENOMIC DNA]</scope>
    <source>
        <strain evidence="2 3">C6C2</strain>
    </source>
</reference>
<proteinExistence type="predicted"/>
<evidence type="ECO:0000313" key="3">
    <source>
        <dbReference type="Proteomes" id="UP000536746"/>
    </source>
</evidence>
<keyword evidence="3" id="KW-1185">Reference proteome</keyword>
<feature type="transmembrane region" description="Helical" evidence="1">
    <location>
        <begin position="152"/>
        <end position="170"/>
    </location>
</feature>
<evidence type="ECO:0000256" key="1">
    <source>
        <dbReference type="SAM" id="Phobius"/>
    </source>
</evidence>
<dbReference type="RefSeq" id="WP_079218365.1">
    <property type="nucleotide sequence ID" value="NZ_CP018845.1"/>
</dbReference>
<feature type="transmembrane region" description="Helical" evidence="1">
    <location>
        <begin position="176"/>
        <end position="194"/>
    </location>
</feature>
<organism evidence="2 3">
    <name type="scientific">Herbaspirillum robiniae</name>
    <dbReference type="NCBI Taxonomy" id="2014887"/>
    <lineage>
        <taxon>Bacteria</taxon>
        <taxon>Pseudomonadati</taxon>
        <taxon>Pseudomonadota</taxon>
        <taxon>Betaproteobacteria</taxon>
        <taxon>Burkholderiales</taxon>
        <taxon>Oxalobacteraceae</taxon>
        <taxon>Herbaspirillum</taxon>
    </lineage>
</organism>
<gene>
    <name evidence="2" type="ORF">HNO84_12015</name>
</gene>
<evidence type="ECO:0000313" key="2">
    <source>
        <dbReference type="EMBL" id="NUU02326.1"/>
    </source>
</evidence>
<feature type="transmembrane region" description="Helical" evidence="1">
    <location>
        <begin position="6"/>
        <end position="25"/>
    </location>
</feature>
<protein>
    <submittedName>
        <fullName evidence="2">Uncharacterized protein</fullName>
    </submittedName>
</protein>
<comment type="caution">
    <text evidence="2">The sequence shown here is derived from an EMBL/GenBank/DDBJ whole genome shotgun (WGS) entry which is preliminary data.</text>
</comment>
<dbReference type="EMBL" id="JABFMT010000011">
    <property type="protein sequence ID" value="NUU02326.1"/>
    <property type="molecule type" value="Genomic_DNA"/>
</dbReference>
<keyword evidence="1" id="KW-1133">Transmembrane helix</keyword>
<sequence>MQTDYSTVLQWIYLFNSIALIQLAFRQVMKRRKGRELDMKIKAASLGQWIDSAPEALIRQLGAPASRGELDHGQSACAWHSDRQSLEAFYRDGKCTGIELRPYSGAPFPNLNTYFNCAVLAALACSWKLLAAMGGVEEAGEALPIAAAAKQYLVNFVLFLLGAWVLSFGLKRHQMLLSAGCIVMVVLGLPLINWG</sequence>
<name>A0ABX2M255_9BURK</name>
<accession>A0ABX2M255</accession>
<keyword evidence="1" id="KW-0472">Membrane</keyword>